<keyword evidence="3" id="KW-1185">Reference proteome</keyword>
<proteinExistence type="predicted"/>
<comment type="caution">
    <text evidence="2">The sequence shown here is derived from an EMBL/GenBank/DDBJ whole genome shotgun (WGS) entry which is preliminary data.</text>
</comment>
<dbReference type="AlphaFoldDB" id="A0A016SAI3"/>
<accession>A0A016SAI3</accession>
<dbReference type="OrthoDB" id="5841932at2759"/>
<dbReference type="InterPro" id="IPR052823">
    <property type="entry name" value="SXP/RAL-2_related"/>
</dbReference>
<dbReference type="EMBL" id="JARK01001600">
    <property type="protein sequence ID" value="EYB87372.1"/>
    <property type="molecule type" value="Genomic_DNA"/>
</dbReference>
<feature type="domain" description="SXP/RAL-2 family protein Ani s 5-like cation-binding" evidence="1">
    <location>
        <begin position="38"/>
        <end position="140"/>
    </location>
</feature>
<evidence type="ECO:0000313" key="2">
    <source>
        <dbReference type="EMBL" id="EYB87372.1"/>
    </source>
</evidence>
<evidence type="ECO:0000313" key="3">
    <source>
        <dbReference type="Proteomes" id="UP000024635"/>
    </source>
</evidence>
<name>A0A016SAI3_9BILA</name>
<dbReference type="InterPro" id="IPR003677">
    <property type="entry name" value="ANIS5_cation-bd"/>
</dbReference>
<protein>
    <recommendedName>
        <fullName evidence="1">SXP/RAL-2 family protein Ani s 5-like cation-binding domain-containing protein</fullName>
    </recommendedName>
</protein>
<sequence length="265" mass="29422">MRELLILTVFAPYLHIFTLQQGPMFLPPLPFLQNATYEARMEFYTVTQNSSLTQGQMNKAMQEWAAKYNLTKSLNSYLNATEAEITKAQKDLDTVLMQLPTFFKQLRLIEANMDLTWSHAAEQIVKLFDSVDSREAQAAFFLMVIYSPGITATSINVGIGPCYGGMCGSTSFGNEGDMGPIQVNMNNQNMFPQNNFNGVNGAGSHGSRQMFSLMNGDVNGRNRPWSRVSDMGNPWSRAASMQGDAFPPGGNMENGFQNVDTYGQQ</sequence>
<gene>
    <name evidence="2" type="primary">Acey_s0264.g620</name>
    <name evidence="2" type="ORF">Y032_0264g620</name>
</gene>
<dbReference type="Pfam" id="PF02520">
    <property type="entry name" value="ANIS5_cation-bd"/>
    <property type="match status" value="1"/>
</dbReference>
<evidence type="ECO:0000259" key="1">
    <source>
        <dbReference type="Pfam" id="PF02520"/>
    </source>
</evidence>
<dbReference type="PANTHER" id="PTHR21593">
    <property type="entry name" value="PRION-LIKE- Q/N-RICH -DOMAIN-BEARING PROTEIN PROTEIN"/>
    <property type="match status" value="1"/>
</dbReference>
<organism evidence="2 3">
    <name type="scientific">Ancylostoma ceylanicum</name>
    <dbReference type="NCBI Taxonomy" id="53326"/>
    <lineage>
        <taxon>Eukaryota</taxon>
        <taxon>Metazoa</taxon>
        <taxon>Ecdysozoa</taxon>
        <taxon>Nematoda</taxon>
        <taxon>Chromadorea</taxon>
        <taxon>Rhabditida</taxon>
        <taxon>Rhabditina</taxon>
        <taxon>Rhabditomorpha</taxon>
        <taxon>Strongyloidea</taxon>
        <taxon>Ancylostomatidae</taxon>
        <taxon>Ancylostomatinae</taxon>
        <taxon>Ancylostoma</taxon>
    </lineage>
</organism>
<dbReference type="PANTHER" id="PTHR21593:SF36">
    <property type="entry name" value="DUF148 DOMAIN-CONTAINING PROTEIN-RELATED"/>
    <property type="match status" value="1"/>
</dbReference>
<dbReference type="STRING" id="53326.A0A016SAI3"/>
<dbReference type="Proteomes" id="UP000024635">
    <property type="component" value="Unassembled WGS sequence"/>
</dbReference>
<reference evidence="3" key="1">
    <citation type="journal article" date="2015" name="Nat. Genet.">
        <title>The genome and transcriptome of the zoonotic hookworm Ancylostoma ceylanicum identify infection-specific gene families.</title>
        <authorList>
            <person name="Schwarz E.M."/>
            <person name="Hu Y."/>
            <person name="Antoshechkin I."/>
            <person name="Miller M.M."/>
            <person name="Sternberg P.W."/>
            <person name="Aroian R.V."/>
        </authorList>
    </citation>
    <scope>NUCLEOTIDE SEQUENCE</scope>
    <source>
        <strain evidence="3">HY135</strain>
    </source>
</reference>